<protein>
    <recommendedName>
        <fullName evidence="4">ParB-like N-terminal domain-containing protein</fullName>
    </recommendedName>
</protein>
<dbReference type="FunFam" id="3.90.1530.30:FF:000001">
    <property type="entry name" value="Chromosome partitioning protein ParB"/>
    <property type="match status" value="1"/>
</dbReference>
<dbReference type="InterPro" id="IPR004437">
    <property type="entry name" value="ParB/RepB/Spo0J"/>
</dbReference>
<reference evidence="5" key="1">
    <citation type="submission" date="2018-05" db="EMBL/GenBank/DDBJ databases">
        <authorList>
            <person name="Lanie J.A."/>
            <person name="Ng W.-L."/>
            <person name="Kazmierczak K.M."/>
            <person name="Andrzejewski T.M."/>
            <person name="Davidsen T.M."/>
            <person name="Wayne K.J."/>
            <person name="Tettelin H."/>
            <person name="Glass J.I."/>
            <person name="Rusch D."/>
            <person name="Podicherti R."/>
            <person name="Tsui H.-C.T."/>
            <person name="Winkler M.E."/>
        </authorList>
    </citation>
    <scope>NUCLEOTIDE SEQUENCE</scope>
</reference>
<evidence type="ECO:0000256" key="2">
    <source>
        <dbReference type="ARBA" id="ARBA00022829"/>
    </source>
</evidence>
<dbReference type="GO" id="GO:0003677">
    <property type="term" value="F:DNA binding"/>
    <property type="evidence" value="ECO:0007669"/>
    <property type="project" value="UniProtKB-KW"/>
</dbReference>
<dbReference type="SMART" id="SM00470">
    <property type="entry name" value="ParB"/>
    <property type="match status" value="1"/>
</dbReference>
<accession>A0A381S0A0</accession>
<dbReference type="PANTHER" id="PTHR33375:SF1">
    <property type="entry name" value="CHROMOSOME-PARTITIONING PROTEIN PARB-RELATED"/>
    <property type="match status" value="1"/>
</dbReference>
<dbReference type="Pfam" id="PF02195">
    <property type="entry name" value="ParB_N"/>
    <property type="match status" value="1"/>
</dbReference>
<dbReference type="InterPro" id="IPR036086">
    <property type="entry name" value="ParB/Sulfiredoxin_sf"/>
</dbReference>
<dbReference type="InterPro" id="IPR041468">
    <property type="entry name" value="HTH_ParB/Spo0J"/>
</dbReference>
<dbReference type="AlphaFoldDB" id="A0A381S0A0"/>
<dbReference type="EMBL" id="UINC01002454">
    <property type="protein sequence ID" value="SUZ96854.1"/>
    <property type="molecule type" value="Genomic_DNA"/>
</dbReference>
<dbReference type="Pfam" id="PF23552">
    <property type="entry name" value="ParB_C"/>
    <property type="match status" value="1"/>
</dbReference>
<dbReference type="SUPFAM" id="SSF110849">
    <property type="entry name" value="ParB/Sulfiredoxin"/>
    <property type="match status" value="1"/>
</dbReference>
<dbReference type="InterPro" id="IPR050336">
    <property type="entry name" value="Chromosome_partition/occlusion"/>
</dbReference>
<dbReference type="PANTHER" id="PTHR33375">
    <property type="entry name" value="CHROMOSOME-PARTITIONING PROTEIN PARB-RELATED"/>
    <property type="match status" value="1"/>
</dbReference>
<dbReference type="FunFam" id="1.10.10.2830:FF:000001">
    <property type="entry name" value="Chromosome partitioning protein ParB"/>
    <property type="match status" value="1"/>
</dbReference>
<dbReference type="GO" id="GO:0045881">
    <property type="term" value="P:positive regulation of sporulation resulting in formation of a cellular spore"/>
    <property type="evidence" value="ECO:0007669"/>
    <property type="project" value="TreeGrafter"/>
</dbReference>
<name>A0A381S0A0_9ZZZZ</name>
<evidence type="ECO:0000256" key="3">
    <source>
        <dbReference type="ARBA" id="ARBA00023125"/>
    </source>
</evidence>
<gene>
    <name evidence="5" type="ORF">METZ01_LOCUS49708</name>
</gene>
<proteinExistence type="inferred from homology"/>
<dbReference type="CDD" id="cd16393">
    <property type="entry name" value="SPO0J_N"/>
    <property type="match status" value="1"/>
</dbReference>
<dbReference type="Pfam" id="PF17762">
    <property type="entry name" value="HTH_ParB"/>
    <property type="match status" value="1"/>
</dbReference>
<dbReference type="Gene3D" id="1.10.10.2830">
    <property type="match status" value="1"/>
</dbReference>
<organism evidence="5">
    <name type="scientific">marine metagenome</name>
    <dbReference type="NCBI Taxonomy" id="408172"/>
    <lineage>
        <taxon>unclassified sequences</taxon>
        <taxon>metagenomes</taxon>
        <taxon>ecological metagenomes</taxon>
    </lineage>
</organism>
<dbReference type="InterPro" id="IPR003115">
    <property type="entry name" value="ParB_N"/>
</dbReference>
<keyword evidence="2" id="KW-0159">Chromosome partition</keyword>
<evidence type="ECO:0000313" key="5">
    <source>
        <dbReference type="EMBL" id="SUZ96854.1"/>
    </source>
</evidence>
<evidence type="ECO:0000259" key="4">
    <source>
        <dbReference type="SMART" id="SM00470"/>
    </source>
</evidence>
<dbReference type="GO" id="GO:0007059">
    <property type="term" value="P:chromosome segregation"/>
    <property type="evidence" value="ECO:0007669"/>
    <property type="project" value="UniProtKB-KW"/>
</dbReference>
<feature type="domain" description="ParB-like N-terminal" evidence="4">
    <location>
        <begin position="2"/>
        <end position="92"/>
    </location>
</feature>
<dbReference type="InterPro" id="IPR057240">
    <property type="entry name" value="ParB_dimer_C"/>
</dbReference>
<dbReference type="NCBIfam" id="TIGR00180">
    <property type="entry name" value="parB_part"/>
    <property type="match status" value="1"/>
</dbReference>
<dbReference type="SUPFAM" id="SSF109709">
    <property type="entry name" value="KorB DNA-binding domain-like"/>
    <property type="match status" value="1"/>
</dbReference>
<evidence type="ECO:0000256" key="1">
    <source>
        <dbReference type="ARBA" id="ARBA00006295"/>
    </source>
</evidence>
<dbReference type="GO" id="GO:0005694">
    <property type="term" value="C:chromosome"/>
    <property type="evidence" value="ECO:0007669"/>
    <property type="project" value="TreeGrafter"/>
</dbReference>
<dbReference type="Gene3D" id="3.90.1530.30">
    <property type="match status" value="1"/>
</dbReference>
<sequence length="257" mass="28779">MRTVPIDQIRPGRFQPRSRMDEASLRDLAASIQNQGVVQPVVVRETVAGGFELIAGERRWRASQMAGLDEIPVVVRQVSDDAALALALIENIQREDLNPVEEAMGLKRLLDEFGMTHQQAAESVGRSRAAVSNLLRILNLDPVVREHIENERIEMGHGRALLALPQADQAGAAEIVMHRRLSVRQTEQLVRQWLAGDRKRKRKPQPQDADTQRLENELSETLGAAVHIENRGAKGGRLLIDYHSLDELDGIIKRLRS</sequence>
<comment type="similarity">
    <text evidence="1">Belongs to the ParB family.</text>
</comment>
<keyword evidence="3" id="KW-0238">DNA-binding</keyword>